<dbReference type="Proteomes" id="UP000030686">
    <property type="component" value="Unassembled WGS sequence"/>
</dbReference>
<dbReference type="PANTHER" id="PTHR35186">
    <property type="entry name" value="ANK_REP_REGION DOMAIN-CONTAINING PROTEIN"/>
    <property type="match status" value="1"/>
</dbReference>
<keyword evidence="3" id="KW-1185">Reference proteome</keyword>
<dbReference type="PANTHER" id="PTHR35186:SF4">
    <property type="entry name" value="PRION-INHIBITION AND PROPAGATION HELO DOMAIN-CONTAINING PROTEIN"/>
    <property type="match status" value="1"/>
</dbReference>
<sequence length="394" mass="43903">MKKNRVKDALDRLETCTKRIDAWATRADKLQDETPQSRLKLKFSASLGTIQENATKVHQGISRNWCDDNPVHVACLLLEQRLVRPKKTKRPLQAASLNLVAQATCFGLGLRGDCNASSQWLNSEIRIDELPSSTRTGTVRVTISVPEDDHDPANLQHVTSLCKVIRQSPHPFVVFCLNDKGCLASRPSLKKTAAEYVQQSSSLEALLPQFEAQLPIAEVYGLAITLIASIFQLNHTPWLETKWSKRDIVFARANSNMPLSVDLRYPSLVKEFHRGTGPGPTLINRTCSNLLALAIMLLEITSGSPVEQRLGYDQITNILPGDQSGLHLAEGWLKEKNSHGRLSSAFSQAILTCLQGYLDPDASFDDDQYCNAFKEKTLLPLEEEMDFLLFGPPR</sequence>
<dbReference type="STRING" id="1365484.W6QJB7"/>
<gene>
    <name evidence="2" type="ORF">PROQFM164_S05g000731</name>
</gene>
<protein>
    <recommendedName>
        <fullName evidence="1">DUF7580 domain-containing protein</fullName>
    </recommendedName>
</protein>
<reference evidence="2" key="1">
    <citation type="journal article" date="2014" name="Nat. Commun.">
        <title>Multiple recent horizontal transfers of a large genomic region in cheese making fungi.</title>
        <authorList>
            <person name="Cheeseman K."/>
            <person name="Ropars J."/>
            <person name="Renault P."/>
            <person name="Dupont J."/>
            <person name="Gouzy J."/>
            <person name="Branca A."/>
            <person name="Abraham A.L."/>
            <person name="Ceppi M."/>
            <person name="Conseiller E."/>
            <person name="Debuchy R."/>
            <person name="Malagnac F."/>
            <person name="Goarin A."/>
            <person name="Silar P."/>
            <person name="Lacoste S."/>
            <person name="Sallet E."/>
            <person name="Bensimon A."/>
            <person name="Giraud T."/>
            <person name="Brygoo Y."/>
        </authorList>
    </citation>
    <scope>NUCLEOTIDE SEQUENCE [LARGE SCALE GENOMIC DNA]</scope>
    <source>
        <strain evidence="2">FM164</strain>
    </source>
</reference>
<organism evidence="2 3">
    <name type="scientific">Penicillium roqueforti (strain FM164)</name>
    <dbReference type="NCBI Taxonomy" id="1365484"/>
    <lineage>
        <taxon>Eukaryota</taxon>
        <taxon>Fungi</taxon>
        <taxon>Dikarya</taxon>
        <taxon>Ascomycota</taxon>
        <taxon>Pezizomycotina</taxon>
        <taxon>Eurotiomycetes</taxon>
        <taxon>Eurotiomycetidae</taxon>
        <taxon>Eurotiales</taxon>
        <taxon>Aspergillaceae</taxon>
        <taxon>Penicillium</taxon>
    </lineage>
</organism>
<evidence type="ECO:0000259" key="1">
    <source>
        <dbReference type="Pfam" id="PF24476"/>
    </source>
</evidence>
<dbReference type="InterPro" id="IPR056002">
    <property type="entry name" value="DUF7580"/>
</dbReference>
<proteinExistence type="predicted"/>
<feature type="domain" description="DUF7580" evidence="1">
    <location>
        <begin position="114"/>
        <end position="355"/>
    </location>
</feature>
<accession>W6QJB7</accession>
<evidence type="ECO:0000313" key="2">
    <source>
        <dbReference type="EMBL" id="CDM36898.1"/>
    </source>
</evidence>
<name>W6QJB7_PENRF</name>
<dbReference type="Pfam" id="PF24476">
    <property type="entry name" value="DUF7580"/>
    <property type="match status" value="1"/>
</dbReference>
<evidence type="ECO:0000313" key="3">
    <source>
        <dbReference type="Proteomes" id="UP000030686"/>
    </source>
</evidence>
<dbReference type="AlphaFoldDB" id="W6QJB7"/>
<dbReference type="OrthoDB" id="3565018at2759"/>
<dbReference type="OMA" id="LCASIQQ"/>
<dbReference type="EMBL" id="HG792019">
    <property type="protein sequence ID" value="CDM36898.1"/>
    <property type="molecule type" value="Genomic_DNA"/>
</dbReference>